<evidence type="ECO:0000256" key="5">
    <source>
        <dbReference type="ARBA" id="ARBA00023163"/>
    </source>
</evidence>
<keyword evidence="3" id="KW-0731">Sigma factor</keyword>
<keyword evidence="9" id="KW-1185">Reference proteome</keyword>
<evidence type="ECO:0000259" key="6">
    <source>
        <dbReference type="Pfam" id="PF04542"/>
    </source>
</evidence>
<feature type="domain" description="RNA polymerase sigma factor 70 region 4 type 2" evidence="7">
    <location>
        <begin position="106"/>
        <end position="156"/>
    </location>
</feature>
<evidence type="ECO:0000259" key="7">
    <source>
        <dbReference type="Pfam" id="PF08281"/>
    </source>
</evidence>
<proteinExistence type="inferred from homology"/>
<dbReference type="PANTHER" id="PTHR43133:SF8">
    <property type="entry name" value="RNA POLYMERASE SIGMA FACTOR HI_1459-RELATED"/>
    <property type="match status" value="1"/>
</dbReference>
<sequence length="175" mass="20692">MVDDFEEVYLEYSDKIYGFIFLLVRHKETAEDLTQETFYKAIKRLDHFKNQASLLTWLLKIARNVTYDHFRRKRIIRFISLGNENEIDSESPSPESTAMNKEEITQLYSALYRLKNDYRDVLILRKVNECSIKETAYILGWTEAKVKAKMTRGFVALRKEFDGKEGFINGSIKRI</sequence>
<reference evidence="8 9" key="1">
    <citation type="submission" date="2023-01" db="EMBL/GenBank/DDBJ databases">
        <title>Sporosarcina sp. nov., isolated from Korean tranditional fermented seafood 'Jeotgal'.</title>
        <authorList>
            <person name="Yang A.-I."/>
        </authorList>
    </citation>
    <scope>NUCLEOTIDE SEQUENCE [LARGE SCALE GENOMIC DNA]</scope>
    <source>
        <strain evidence="8 9">B2O-1</strain>
    </source>
</reference>
<dbReference type="InterPro" id="IPR013249">
    <property type="entry name" value="RNA_pol_sigma70_r4_t2"/>
</dbReference>
<protein>
    <submittedName>
        <fullName evidence="8">Sigma-70 family RNA polymerase sigma factor</fullName>
    </submittedName>
</protein>
<comment type="similarity">
    <text evidence="1">Belongs to the sigma-70 factor family. ECF subfamily.</text>
</comment>
<dbReference type="InterPro" id="IPR013324">
    <property type="entry name" value="RNA_pol_sigma_r3/r4-like"/>
</dbReference>
<accession>A0ABZ0KWA9</accession>
<evidence type="ECO:0000256" key="4">
    <source>
        <dbReference type="ARBA" id="ARBA00023125"/>
    </source>
</evidence>
<keyword evidence="2" id="KW-0805">Transcription regulation</keyword>
<dbReference type="NCBIfam" id="TIGR02937">
    <property type="entry name" value="sigma70-ECF"/>
    <property type="match status" value="1"/>
</dbReference>
<gene>
    <name evidence="8" type="ORF">PGH26_01055</name>
</gene>
<dbReference type="Gene3D" id="1.10.1740.10">
    <property type="match status" value="1"/>
</dbReference>
<dbReference type="InterPro" id="IPR013325">
    <property type="entry name" value="RNA_pol_sigma_r2"/>
</dbReference>
<dbReference type="PANTHER" id="PTHR43133">
    <property type="entry name" value="RNA POLYMERASE ECF-TYPE SIGMA FACTO"/>
    <property type="match status" value="1"/>
</dbReference>
<dbReference type="Pfam" id="PF08281">
    <property type="entry name" value="Sigma70_r4_2"/>
    <property type="match status" value="1"/>
</dbReference>
<dbReference type="InterPro" id="IPR007627">
    <property type="entry name" value="RNA_pol_sigma70_r2"/>
</dbReference>
<keyword evidence="4" id="KW-0238">DNA-binding</keyword>
<feature type="domain" description="RNA polymerase sigma-70 region 2" evidence="6">
    <location>
        <begin position="9"/>
        <end position="74"/>
    </location>
</feature>
<organism evidence="8 9">
    <name type="scientific">Sporosarcina jeotgali</name>
    <dbReference type="NCBI Taxonomy" id="3020056"/>
    <lineage>
        <taxon>Bacteria</taxon>
        <taxon>Bacillati</taxon>
        <taxon>Bacillota</taxon>
        <taxon>Bacilli</taxon>
        <taxon>Bacillales</taxon>
        <taxon>Caryophanaceae</taxon>
        <taxon>Sporosarcina</taxon>
    </lineage>
</organism>
<dbReference type="InterPro" id="IPR036388">
    <property type="entry name" value="WH-like_DNA-bd_sf"/>
</dbReference>
<evidence type="ECO:0000256" key="1">
    <source>
        <dbReference type="ARBA" id="ARBA00010641"/>
    </source>
</evidence>
<name>A0ABZ0KWA9_9BACL</name>
<dbReference type="Pfam" id="PF04542">
    <property type="entry name" value="Sigma70_r2"/>
    <property type="match status" value="1"/>
</dbReference>
<evidence type="ECO:0000256" key="3">
    <source>
        <dbReference type="ARBA" id="ARBA00023082"/>
    </source>
</evidence>
<dbReference type="InterPro" id="IPR014284">
    <property type="entry name" value="RNA_pol_sigma-70_dom"/>
</dbReference>
<evidence type="ECO:0000256" key="2">
    <source>
        <dbReference type="ARBA" id="ARBA00023015"/>
    </source>
</evidence>
<keyword evidence="5" id="KW-0804">Transcription</keyword>
<dbReference type="Gene3D" id="1.10.10.10">
    <property type="entry name" value="Winged helix-like DNA-binding domain superfamily/Winged helix DNA-binding domain"/>
    <property type="match status" value="1"/>
</dbReference>
<evidence type="ECO:0000313" key="9">
    <source>
        <dbReference type="Proteomes" id="UP001303532"/>
    </source>
</evidence>
<dbReference type="SUPFAM" id="SSF88659">
    <property type="entry name" value="Sigma3 and sigma4 domains of RNA polymerase sigma factors"/>
    <property type="match status" value="1"/>
</dbReference>
<dbReference type="RefSeq" id="WP_323692188.1">
    <property type="nucleotide sequence ID" value="NZ_CP116341.1"/>
</dbReference>
<dbReference type="Proteomes" id="UP001303532">
    <property type="component" value="Chromosome"/>
</dbReference>
<dbReference type="EMBL" id="CP116341">
    <property type="protein sequence ID" value="WOV84540.1"/>
    <property type="molecule type" value="Genomic_DNA"/>
</dbReference>
<evidence type="ECO:0000313" key="8">
    <source>
        <dbReference type="EMBL" id="WOV84540.1"/>
    </source>
</evidence>
<dbReference type="SUPFAM" id="SSF88946">
    <property type="entry name" value="Sigma2 domain of RNA polymerase sigma factors"/>
    <property type="match status" value="1"/>
</dbReference>
<dbReference type="InterPro" id="IPR039425">
    <property type="entry name" value="RNA_pol_sigma-70-like"/>
</dbReference>